<dbReference type="InterPro" id="IPR036412">
    <property type="entry name" value="HAD-like_sf"/>
</dbReference>
<dbReference type="RefSeq" id="WP_002997448.1">
    <property type="nucleotide sequence ID" value="NZ_UHFA01000002.1"/>
</dbReference>
<name>A0A380JHB1_STRDO</name>
<keyword evidence="1" id="KW-0378">Hydrolase</keyword>
<dbReference type="CDD" id="cd07516">
    <property type="entry name" value="HAD_Pase"/>
    <property type="match status" value="1"/>
</dbReference>
<dbReference type="GO" id="GO:0016791">
    <property type="term" value="F:phosphatase activity"/>
    <property type="evidence" value="ECO:0007669"/>
    <property type="project" value="TreeGrafter"/>
</dbReference>
<dbReference type="SFLD" id="SFLDG01140">
    <property type="entry name" value="C2.B:_Phosphomannomutase_and_P"/>
    <property type="match status" value="1"/>
</dbReference>
<dbReference type="NCBIfam" id="TIGR00099">
    <property type="entry name" value="Cof-subfamily"/>
    <property type="match status" value="1"/>
</dbReference>
<keyword evidence="2" id="KW-1185">Reference proteome</keyword>
<dbReference type="NCBIfam" id="TIGR01484">
    <property type="entry name" value="HAD-SF-IIB"/>
    <property type="match status" value="1"/>
</dbReference>
<dbReference type="GO" id="GO:0000287">
    <property type="term" value="F:magnesium ion binding"/>
    <property type="evidence" value="ECO:0007669"/>
    <property type="project" value="TreeGrafter"/>
</dbReference>
<dbReference type="Gene3D" id="3.30.1240.10">
    <property type="match status" value="1"/>
</dbReference>
<dbReference type="InterPro" id="IPR006379">
    <property type="entry name" value="HAD-SF_hydro_IIB"/>
</dbReference>
<dbReference type="InterPro" id="IPR000150">
    <property type="entry name" value="Cof"/>
</dbReference>
<dbReference type="OrthoDB" id="9790031at2"/>
<sequence>MSIKLVAIDIDGTLVNNERKITPEVYQAIQEAKAAGVKIVITTGRPIAGVQDLLAELKLNEPDNYVITFNGALVQETASGQEVIKDALTYEDYLDIELLATKLGVHSHAVTKDGIYTSNRNIGHYTVHEATLVSMPIFYRTPEENRQREFVKTMYIDEPTILDAAIAKIPKEYYERFTIVKSAPFYLELLNKTSNKGTAVLHLAEKLGISVEETMAIGDEENDRAMLEVVGHPVVMENGNPQLKKIARHITKSNEESGVAYAIRKWVLD</sequence>
<dbReference type="EC" id="3.-.-.-" evidence="1"/>
<dbReference type="Gene3D" id="3.40.50.1000">
    <property type="entry name" value="HAD superfamily/HAD-like"/>
    <property type="match status" value="1"/>
</dbReference>
<evidence type="ECO:0000313" key="2">
    <source>
        <dbReference type="Proteomes" id="UP000254082"/>
    </source>
</evidence>
<accession>A0A380JHB1</accession>
<protein>
    <submittedName>
        <fullName evidence="1">Cof family protein</fullName>
        <ecNumber evidence="1">3.-.-.-</ecNumber>
    </submittedName>
</protein>
<reference evidence="1 2" key="1">
    <citation type="submission" date="2018-06" db="EMBL/GenBank/DDBJ databases">
        <authorList>
            <consortium name="Pathogen Informatics"/>
            <person name="Doyle S."/>
        </authorList>
    </citation>
    <scope>NUCLEOTIDE SEQUENCE [LARGE SCALE GENOMIC DNA]</scope>
    <source>
        <strain evidence="2">NCTC 11391</strain>
    </source>
</reference>
<evidence type="ECO:0000313" key="1">
    <source>
        <dbReference type="EMBL" id="SUN36938.1"/>
    </source>
</evidence>
<dbReference type="Proteomes" id="UP000254082">
    <property type="component" value="Unassembled WGS sequence"/>
</dbReference>
<dbReference type="PANTHER" id="PTHR10000:SF8">
    <property type="entry name" value="HAD SUPERFAMILY HYDROLASE-LIKE, TYPE 3"/>
    <property type="match status" value="1"/>
</dbReference>
<dbReference type="AlphaFoldDB" id="A0A380JHB1"/>
<proteinExistence type="predicted"/>
<dbReference type="InterPro" id="IPR023214">
    <property type="entry name" value="HAD_sf"/>
</dbReference>
<gene>
    <name evidence="1" type="ORF">NCTC11391_01826</name>
</gene>
<dbReference type="NCBIfam" id="NF007806">
    <property type="entry name" value="PRK10513.1"/>
    <property type="match status" value="1"/>
</dbReference>
<dbReference type="PROSITE" id="PS01228">
    <property type="entry name" value="COF_1"/>
    <property type="match status" value="1"/>
</dbReference>
<dbReference type="Pfam" id="PF08282">
    <property type="entry name" value="Hydrolase_3"/>
    <property type="match status" value="1"/>
</dbReference>
<organism evidence="1 2">
    <name type="scientific">Streptococcus downei MFe28</name>
    <dbReference type="NCBI Taxonomy" id="764290"/>
    <lineage>
        <taxon>Bacteria</taxon>
        <taxon>Bacillati</taxon>
        <taxon>Bacillota</taxon>
        <taxon>Bacilli</taxon>
        <taxon>Lactobacillales</taxon>
        <taxon>Streptococcaceae</taxon>
        <taxon>Streptococcus</taxon>
    </lineage>
</organism>
<dbReference type="SUPFAM" id="SSF56784">
    <property type="entry name" value="HAD-like"/>
    <property type="match status" value="1"/>
</dbReference>
<dbReference type="SFLD" id="SFLDS00003">
    <property type="entry name" value="Haloacid_Dehalogenase"/>
    <property type="match status" value="1"/>
</dbReference>
<dbReference type="SFLD" id="SFLDG01144">
    <property type="entry name" value="C2.B.4:_PGP_Like"/>
    <property type="match status" value="1"/>
</dbReference>
<dbReference type="GO" id="GO:0005829">
    <property type="term" value="C:cytosol"/>
    <property type="evidence" value="ECO:0007669"/>
    <property type="project" value="TreeGrafter"/>
</dbReference>
<dbReference type="PANTHER" id="PTHR10000">
    <property type="entry name" value="PHOSPHOSERINE PHOSPHATASE"/>
    <property type="match status" value="1"/>
</dbReference>
<dbReference type="EMBL" id="UHFA01000002">
    <property type="protein sequence ID" value="SUN36938.1"/>
    <property type="molecule type" value="Genomic_DNA"/>
</dbReference>